<proteinExistence type="predicted"/>
<keyword evidence="6" id="KW-0441">Lipid A biosynthesis</keyword>
<feature type="transmembrane region" description="Helical" evidence="12">
    <location>
        <begin position="96"/>
        <end position="116"/>
    </location>
</feature>
<dbReference type="Gene3D" id="1.10.3730.20">
    <property type="match status" value="1"/>
</dbReference>
<keyword evidence="8" id="KW-0448">Lipopolysaccharide biosynthesis</keyword>
<feature type="transmembrane region" description="Helical" evidence="12">
    <location>
        <begin position="159"/>
        <end position="179"/>
    </location>
</feature>
<dbReference type="InterPro" id="IPR000390">
    <property type="entry name" value="Small_drug/metabolite_transptr"/>
</dbReference>
<evidence type="ECO:0000256" key="1">
    <source>
        <dbReference type="ARBA" id="ARBA00004651"/>
    </source>
</evidence>
<gene>
    <name evidence="14" type="ORF">S01H1_11723</name>
</gene>
<evidence type="ECO:0000256" key="10">
    <source>
        <dbReference type="ARBA" id="ARBA00023098"/>
    </source>
</evidence>
<evidence type="ECO:0000256" key="6">
    <source>
        <dbReference type="ARBA" id="ARBA00022556"/>
    </source>
</evidence>
<feature type="transmembrane region" description="Helical" evidence="12">
    <location>
        <begin position="15"/>
        <end position="47"/>
    </location>
</feature>
<evidence type="ECO:0000259" key="13">
    <source>
        <dbReference type="Pfam" id="PF00892"/>
    </source>
</evidence>
<dbReference type="GO" id="GO:0005886">
    <property type="term" value="C:plasma membrane"/>
    <property type="evidence" value="ECO:0007669"/>
    <property type="project" value="UniProtKB-SubCell"/>
</dbReference>
<feature type="non-terminal residue" evidence="14">
    <location>
        <position position="1"/>
    </location>
</feature>
<feature type="transmembrane region" description="Helical" evidence="12">
    <location>
        <begin position="186"/>
        <end position="204"/>
    </location>
</feature>
<dbReference type="InterPro" id="IPR000620">
    <property type="entry name" value="EamA_dom"/>
</dbReference>
<evidence type="ECO:0000256" key="7">
    <source>
        <dbReference type="ARBA" id="ARBA00022692"/>
    </source>
</evidence>
<reference evidence="14" key="1">
    <citation type="journal article" date="2014" name="Front. Microbiol.">
        <title>High frequency of phylogenetically diverse reductive dehalogenase-homologous genes in deep subseafloor sedimentary metagenomes.</title>
        <authorList>
            <person name="Kawai M."/>
            <person name="Futagami T."/>
            <person name="Toyoda A."/>
            <person name="Takaki Y."/>
            <person name="Nishi S."/>
            <person name="Hori S."/>
            <person name="Arai W."/>
            <person name="Tsubouchi T."/>
            <person name="Morono Y."/>
            <person name="Uchiyama I."/>
            <person name="Ito T."/>
            <person name="Fujiyama A."/>
            <person name="Inagaki F."/>
            <person name="Takami H."/>
        </authorList>
    </citation>
    <scope>NUCLEOTIDE SEQUENCE</scope>
    <source>
        <strain evidence="14">Expedition CK06-06</strain>
    </source>
</reference>
<keyword evidence="10" id="KW-0443">Lipid metabolism</keyword>
<name>X0SKU4_9ZZZZ</name>
<dbReference type="AlphaFoldDB" id="X0SKU4"/>
<comment type="caution">
    <text evidence="14">The sequence shown here is derived from an EMBL/GenBank/DDBJ whole genome shotgun (WGS) entry which is preliminary data.</text>
</comment>
<evidence type="ECO:0000256" key="8">
    <source>
        <dbReference type="ARBA" id="ARBA00022985"/>
    </source>
</evidence>
<evidence type="ECO:0000256" key="9">
    <source>
        <dbReference type="ARBA" id="ARBA00022989"/>
    </source>
</evidence>
<dbReference type="Pfam" id="PF00892">
    <property type="entry name" value="EamA"/>
    <property type="match status" value="1"/>
</dbReference>
<dbReference type="InterPro" id="IPR037185">
    <property type="entry name" value="EmrE-like"/>
</dbReference>
<keyword evidence="11 12" id="KW-0472">Membrane</keyword>
<keyword evidence="4" id="KW-0444">Lipid biosynthesis</keyword>
<comment type="subcellular location">
    <subcellularLocation>
        <location evidence="1">Cell membrane</location>
        <topology evidence="1">Multi-pass membrane protein</topology>
    </subcellularLocation>
</comment>
<dbReference type="SUPFAM" id="SSF103481">
    <property type="entry name" value="Multidrug resistance efflux transporter EmrE"/>
    <property type="match status" value="2"/>
</dbReference>
<feature type="transmembrane region" description="Helical" evidence="12">
    <location>
        <begin position="136"/>
        <end position="153"/>
    </location>
</feature>
<keyword evidence="7 12" id="KW-0812">Transmembrane</keyword>
<dbReference type="EMBL" id="BARS01005986">
    <property type="protein sequence ID" value="GAF81644.1"/>
    <property type="molecule type" value="Genomic_DNA"/>
</dbReference>
<keyword evidence="2" id="KW-0813">Transport</keyword>
<dbReference type="GO" id="GO:0009103">
    <property type="term" value="P:lipopolysaccharide biosynthetic process"/>
    <property type="evidence" value="ECO:0007669"/>
    <property type="project" value="UniProtKB-KW"/>
</dbReference>
<dbReference type="PANTHER" id="PTHR30561:SF1">
    <property type="entry name" value="MULTIDRUG TRANSPORTER EMRE"/>
    <property type="match status" value="1"/>
</dbReference>
<keyword evidence="3" id="KW-1003">Cell membrane</keyword>
<evidence type="ECO:0000256" key="3">
    <source>
        <dbReference type="ARBA" id="ARBA00022475"/>
    </source>
</evidence>
<evidence type="ECO:0000256" key="12">
    <source>
        <dbReference type="SAM" id="Phobius"/>
    </source>
</evidence>
<feature type="transmembrane region" description="Helical" evidence="12">
    <location>
        <begin position="68"/>
        <end position="84"/>
    </location>
</feature>
<dbReference type="PANTHER" id="PTHR30561">
    <property type="entry name" value="SMR FAMILY PROTON-DEPENDENT DRUG EFFLUX TRANSPORTER SUGE"/>
    <property type="match status" value="1"/>
</dbReference>
<evidence type="ECO:0000256" key="11">
    <source>
        <dbReference type="ARBA" id="ARBA00023136"/>
    </source>
</evidence>
<evidence type="ECO:0000256" key="4">
    <source>
        <dbReference type="ARBA" id="ARBA00022516"/>
    </source>
</evidence>
<evidence type="ECO:0000256" key="2">
    <source>
        <dbReference type="ARBA" id="ARBA00022448"/>
    </source>
</evidence>
<feature type="domain" description="EamA" evidence="13">
    <location>
        <begin position="71"/>
        <end position="201"/>
    </location>
</feature>
<protein>
    <recommendedName>
        <fullName evidence="13">EamA domain-containing protein</fullName>
    </recommendedName>
</protein>
<sequence length="205" mass="22512">GDLSVVYPLARSSPLFLTILAVLFLNESISAWGVVGIATMVIGVYTIHLESFTLKDITLPLRSLRGRASQFALLTALWTTVYSLTDKMGVTAVDPVAYSLWLEAFIVPMMTVAILWRRGKDALVREWRNSRVNATAGGFLMRFGYVLVLIAMSQVQVSYILALRQLSVVLGAAAGVLLLREKYGRVRLVSSTIIFLGVYILAVLA</sequence>
<organism evidence="14">
    <name type="scientific">marine sediment metagenome</name>
    <dbReference type="NCBI Taxonomy" id="412755"/>
    <lineage>
        <taxon>unclassified sequences</taxon>
        <taxon>metagenomes</taxon>
        <taxon>ecological metagenomes</taxon>
    </lineage>
</organism>
<accession>X0SKU4</accession>
<keyword evidence="9 12" id="KW-1133">Transmembrane helix</keyword>
<dbReference type="GO" id="GO:0022857">
    <property type="term" value="F:transmembrane transporter activity"/>
    <property type="evidence" value="ECO:0007669"/>
    <property type="project" value="InterPro"/>
</dbReference>
<evidence type="ECO:0000256" key="5">
    <source>
        <dbReference type="ARBA" id="ARBA00022519"/>
    </source>
</evidence>
<keyword evidence="5" id="KW-0997">Cell inner membrane</keyword>
<evidence type="ECO:0000313" key="14">
    <source>
        <dbReference type="EMBL" id="GAF81644.1"/>
    </source>
</evidence>